<dbReference type="SUPFAM" id="SSF56801">
    <property type="entry name" value="Acetyl-CoA synthetase-like"/>
    <property type="match status" value="1"/>
</dbReference>
<dbReference type="NCBIfam" id="TIGR01733">
    <property type="entry name" value="AA-adenyl-dom"/>
    <property type="match status" value="1"/>
</dbReference>
<dbReference type="Pfam" id="PF00668">
    <property type="entry name" value="Condensation"/>
    <property type="match status" value="1"/>
</dbReference>
<dbReference type="FunFam" id="3.40.50.12780:FF:000012">
    <property type="entry name" value="Non-ribosomal peptide synthetase"/>
    <property type="match status" value="1"/>
</dbReference>
<dbReference type="Gene3D" id="3.30.559.30">
    <property type="entry name" value="Nonribosomal peptide synthetase, condensation domain"/>
    <property type="match status" value="1"/>
</dbReference>
<gene>
    <name evidence="5" type="ORF">KME28_09305</name>
</gene>
<evidence type="ECO:0000313" key="6">
    <source>
        <dbReference type="Proteomes" id="UP000813215"/>
    </source>
</evidence>
<comment type="caution">
    <text evidence="5">The sequence shown here is derived from an EMBL/GenBank/DDBJ whole genome shotgun (WGS) entry which is preliminary data.</text>
</comment>
<dbReference type="FunFam" id="3.30.300.30:FF:000010">
    <property type="entry name" value="Enterobactin synthetase component F"/>
    <property type="match status" value="1"/>
</dbReference>
<dbReference type="SUPFAM" id="SSF52777">
    <property type="entry name" value="CoA-dependent acyltransferases"/>
    <property type="match status" value="2"/>
</dbReference>
<dbReference type="PANTHER" id="PTHR45527:SF1">
    <property type="entry name" value="FATTY ACID SYNTHASE"/>
    <property type="match status" value="1"/>
</dbReference>
<dbReference type="GO" id="GO:0005829">
    <property type="term" value="C:cytosol"/>
    <property type="evidence" value="ECO:0007669"/>
    <property type="project" value="TreeGrafter"/>
</dbReference>
<evidence type="ECO:0000256" key="2">
    <source>
        <dbReference type="ARBA" id="ARBA00022450"/>
    </source>
</evidence>
<dbReference type="GO" id="GO:0008610">
    <property type="term" value="P:lipid biosynthetic process"/>
    <property type="evidence" value="ECO:0007669"/>
    <property type="project" value="UniProtKB-ARBA"/>
</dbReference>
<dbReference type="Gene3D" id="2.30.38.10">
    <property type="entry name" value="Luciferase, Domain 3"/>
    <property type="match status" value="1"/>
</dbReference>
<dbReference type="GO" id="GO:0009366">
    <property type="term" value="C:enterobactin synthetase complex"/>
    <property type="evidence" value="ECO:0007669"/>
    <property type="project" value="TreeGrafter"/>
</dbReference>
<dbReference type="FunFam" id="3.30.559.10:FF:000012">
    <property type="entry name" value="Non-ribosomal peptide synthetase"/>
    <property type="match status" value="1"/>
</dbReference>
<dbReference type="PROSITE" id="PS00455">
    <property type="entry name" value="AMP_BINDING"/>
    <property type="match status" value="1"/>
</dbReference>
<dbReference type="FunFam" id="2.30.38.10:FF:000001">
    <property type="entry name" value="Non-ribosomal peptide synthetase PvdI"/>
    <property type="match status" value="1"/>
</dbReference>
<dbReference type="InterPro" id="IPR025110">
    <property type="entry name" value="AMP-bd_C"/>
</dbReference>
<sequence length="1136" mass="128971">MSDLSQQIANLSPKKRELFLQRLNKKKEDVFLQKQIKFQGRKSNCFPLSFAQQMLWILDQLQPGNSAHHIPIILRLTGSLNIAALLQTFNEIISRHEALRSNFQTFEGQPIAVISEEKPITLSIFDISDLAENQQQAEIKQQAAQEAQQPFDISNDHLLRVKLLRLGEEEHIVLLTIHHIVFDGWSIGVLVEELAKLYQAFCNGQPSPLPTLPIQYVDFAVWQRQWLQGEVLKSQISYWRKQLENAPRVLELPTDYPRPAVQTYRGATYSFELSKELSVSLNKLSQQQGSTLFMTLLAGFQILLWRYTGQQDIVVGSPIANRNREEIEELIGFFVNTLVLRTNLAGNPSFEELLKQVREVALGAYAHQDLPFELLVEQLQPQRDLSHTPLFQVMFVLQNAPMPALELPGLTLTQLESDSGSVPFDLTLTMTETESGLVGSFEYSTDLFAQSSIHRMVGHLQTLLEAIVANPQQRLSDLPLLTGVEQNQLLQEWNNIEIEYPQDKCIHELFEAQVEKTPDAIAVVFENQQLSYRELNRRANQLAHYLRSAKLSRSDSLGVKPEVLVGICVERSLEMSIAILGILKAGAAYVPIDVNYPKERIEYILEDAQVEILLTQQHLEVELPKHQASLLYLERNWSDIAQQSTQNCRSQVTSENLAYVIYTSGSTGKPKGVAVNHQALVNYTLEIAEQFQLQKSDRFLQFASIGFDVVVEELFPTWIKGATVVLLENKELISCSEFQQLINKQQLTVFELPTAYWHQWVSELASNQDQVPSCVRFAIVGGERISAERLRQWQQWQTPLVHVYGLTETTVTSTLYHLNSEIEALDIGNSLSIGRAIANTQIYLLDSHLQPVPVGVAGEIYIGGAGIARGYINRAELTALRFIPNPFSTKPGSRLYKTGDLARYLKNGEIEYIGRIDHQVKLRGFRIELGEIEAVLNQHPEVRECVAIDREDIPGQKRLVAYLVPEKSGELAIAKVRSFLKRQLPDYMIPSAFVELKTLPLTSNGKIDRKALPTPDNIRPQLEAVYQPPQTEIEQTIADIWQKLLKLEDVGMHDNFFELGGHSLLLVQVHSKLLELLKRDLSLLDLFRYPTINSLANYFNQMENQQPSHDIMAGMDERIADGKAQQRKRLQRIKSV</sequence>
<dbReference type="Gene3D" id="3.30.559.10">
    <property type="entry name" value="Chloramphenicol acetyltransferase-like domain"/>
    <property type="match status" value="1"/>
</dbReference>
<dbReference type="AlphaFoldDB" id="A0A9E3LSM1"/>
<dbReference type="InterPro" id="IPR010071">
    <property type="entry name" value="AA_adenyl_dom"/>
</dbReference>
<dbReference type="InterPro" id="IPR000873">
    <property type="entry name" value="AMP-dep_synth/lig_dom"/>
</dbReference>
<organism evidence="5 6">
    <name type="scientific">Pelatocladus maniniholoensis HA4357-MV3</name>
    <dbReference type="NCBI Taxonomy" id="1117104"/>
    <lineage>
        <taxon>Bacteria</taxon>
        <taxon>Bacillati</taxon>
        <taxon>Cyanobacteriota</taxon>
        <taxon>Cyanophyceae</taxon>
        <taxon>Nostocales</taxon>
        <taxon>Nostocaceae</taxon>
        <taxon>Pelatocladus</taxon>
    </lineage>
</organism>
<dbReference type="Pfam" id="PF13193">
    <property type="entry name" value="AMP-binding_C"/>
    <property type="match status" value="1"/>
</dbReference>
<proteinExistence type="predicted"/>
<reference evidence="5" key="1">
    <citation type="submission" date="2021-05" db="EMBL/GenBank/DDBJ databases">
        <authorList>
            <person name="Pietrasiak N."/>
            <person name="Ward R."/>
            <person name="Stajich J.E."/>
            <person name="Kurbessoian T."/>
        </authorList>
    </citation>
    <scope>NUCLEOTIDE SEQUENCE</scope>
    <source>
        <strain evidence="5">HA4357-MV3</strain>
    </source>
</reference>
<dbReference type="PROSITE" id="PS50075">
    <property type="entry name" value="CARRIER"/>
    <property type="match status" value="1"/>
</dbReference>
<dbReference type="GO" id="GO:0009239">
    <property type="term" value="P:enterobactin biosynthetic process"/>
    <property type="evidence" value="ECO:0007669"/>
    <property type="project" value="TreeGrafter"/>
</dbReference>
<dbReference type="Pfam" id="PF00501">
    <property type="entry name" value="AMP-binding"/>
    <property type="match status" value="1"/>
</dbReference>
<evidence type="ECO:0000259" key="4">
    <source>
        <dbReference type="PROSITE" id="PS50075"/>
    </source>
</evidence>
<dbReference type="PANTHER" id="PTHR45527">
    <property type="entry name" value="NONRIBOSOMAL PEPTIDE SYNTHETASE"/>
    <property type="match status" value="1"/>
</dbReference>
<evidence type="ECO:0000256" key="1">
    <source>
        <dbReference type="ARBA" id="ARBA00001957"/>
    </source>
</evidence>
<dbReference type="GO" id="GO:0043041">
    <property type="term" value="P:amino acid activation for nonribosomal peptide biosynthetic process"/>
    <property type="evidence" value="ECO:0007669"/>
    <property type="project" value="TreeGrafter"/>
</dbReference>
<dbReference type="SUPFAM" id="SSF47336">
    <property type="entry name" value="ACP-like"/>
    <property type="match status" value="1"/>
</dbReference>
<dbReference type="SMART" id="SM00823">
    <property type="entry name" value="PKS_PP"/>
    <property type="match status" value="1"/>
</dbReference>
<comment type="cofactor">
    <cofactor evidence="1">
        <name>pantetheine 4'-phosphate</name>
        <dbReference type="ChEBI" id="CHEBI:47942"/>
    </cofactor>
</comment>
<dbReference type="GO" id="GO:0072330">
    <property type="term" value="P:monocarboxylic acid biosynthetic process"/>
    <property type="evidence" value="ECO:0007669"/>
    <property type="project" value="UniProtKB-ARBA"/>
</dbReference>
<dbReference type="Gene3D" id="3.40.50.980">
    <property type="match status" value="2"/>
</dbReference>
<dbReference type="Gene3D" id="1.10.1200.10">
    <property type="entry name" value="ACP-like"/>
    <property type="match status" value="1"/>
</dbReference>
<keyword evidence="3" id="KW-0597">Phosphoprotein</keyword>
<reference evidence="5" key="2">
    <citation type="journal article" date="2022" name="Microbiol. Resour. Announc.">
        <title>Metagenome Sequencing to Explore Phylogenomics of Terrestrial Cyanobacteria.</title>
        <authorList>
            <person name="Ward R.D."/>
            <person name="Stajich J.E."/>
            <person name="Johansen J.R."/>
            <person name="Huntemann M."/>
            <person name="Clum A."/>
            <person name="Foster B."/>
            <person name="Foster B."/>
            <person name="Roux S."/>
            <person name="Palaniappan K."/>
            <person name="Varghese N."/>
            <person name="Mukherjee S."/>
            <person name="Reddy T.B.K."/>
            <person name="Daum C."/>
            <person name="Copeland A."/>
            <person name="Chen I.A."/>
            <person name="Ivanova N.N."/>
            <person name="Kyrpides N.C."/>
            <person name="Shapiro N."/>
            <person name="Eloe-Fadrosh E.A."/>
            <person name="Pietrasiak N."/>
        </authorList>
    </citation>
    <scope>NUCLEOTIDE SEQUENCE</scope>
    <source>
        <strain evidence="5">HA4357-MV3</strain>
    </source>
</reference>
<dbReference type="InterPro" id="IPR009081">
    <property type="entry name" value="PP-bd_ACP"/>
</dbReference>
<dbReference type="InterPro" id="IPR045851">
    <property type="entry name" value="AMP-bd_C_sf"/>
</dbReference>
<dbReference type="InterPro" id="IPR001242">
    <property type="entry name" value="Condensation_dom"/>
</dbReference>
<dbReference type="Pfam" id="PF00550">
    <property type="entry name" value="PP-binding"/>
    <property type="match status" value="1"/>
</dbReference>
<dbReference type="EMBL" id="JAHHHW010000076">
    <property type="protein sequence ID" value="MBW4431907.1"/>
    <property type="molecule type" value="Genomic_DNA"/>
</dbReference>
<dbReference type="Gene3D" id="3.30.300.30">
    <property type="match status" value="1"/>
</dbReference>
<protein>
    <submittedName>
        <fullName evidence="5">Amino acid adenylation domain-containing protein</fullName>
    </submittedName>
</protein>
<dbReference type="FunFam" id="3.30.559.30:FF:000001">
    <property type="entry name" value="Non-ribosomal peptide synthetase"/>
    <property type="match status" value="1"/>
</dbReference>
<evidence type="ECO:0000256" key="3">
    <source>
        <dbReference type="ARBA" id="ARBA00022553"/>
    </source>
</evidence>
<dbReference type="InterPro" id="IPR020806">
    <property type="entry name" value="PKS_PP-bd"/>
</dbReference>
<dbReference type="FunFam" id="3.40.50.980:FF:000001">
    <property type="entry name" value="Non-ribosomal peptide synthetase"/>
    <property type="match status" value="1"/>
</dbReference>
<evidence type="ECO:0000313" key="5">
    <source>
        <dbReference type="EMBL" id="MBW4431907.1"/>
    </source>
</evidence>
<dbReference type="CDD" id="cd19531">
    <property type="entry name" value="LCL_NRPS-like"/>
    <property type="match status" value="1"/>
</dbReference>
<dbReference type="FunFam" id="1.10.1200.10:FF:000016">
    <property type="entry name" value="Non-ribosomal peptide synthase"/>
    <property type="match status" value="1"/>
</dbReference>
<feature type="domain" description="Carrier" evidence="4">
    <location>
        <begin position="1028"/>
        <end position="1103"/>
    </location>
</feature>
<dbReference type="Proteomes" id="UP000813215">
    <property type="component" value="Unassembled WGS sequence"/>
</dbReference>
<keyword evidence="2" id="KW-0596">Phosphopantetheine</keyword>
<dbReference type="InterPro" id="IPR020845">
    <property type="entry name" value="AMP-binding_CS"/>
</dbReference>
<dbReference type="InterPro" id="IPR036736">
    <property type="entry name" value="ACP-like_sf"/>
</dbReference>
<name>A0A9E3LSM1_9NOST</name>
<dbReference type="GO" id="GO:0031177">
    <property type="term" value="F:phosphopantetheine binding"/>
    <property type="evidence" value="ECO:0007669"/>
    <property type="project" value="InterPro"/>
</dbReference>
<dbReference type="InterPro" id="IPR023213">
    <property type="entry name" value="CAT-like_dom_sf"/>
</dbReference>
<accession>A0A9E3LSM1</accession>
<dbReference type="GO" id="GO:0047527">
    <property type="term" value="F:2,3-dihydroxybenzoate-serine ligase activity"/>
    <property type="evidence" value="ECO:0007669"/>
    <property type="project" value="TreeGrafter"/>
</dbReference>